<organism evidence="1">
    <name type="scientific">Populus trichocarpa</name>
    <name type="common">Western balsam poplar</name>
    <name type="synonym">Populus balsamifera subsp. trichocarpa</name>
    <dbReference type="NCBI Taxonomy" id="3694"/>
    <lineage>
        <taxon>Eukaryota</taxon>
        <taxon>Viridiplantae</taxon>
        <taxon>Streptophyta</taxon>
        <taxon>Embryophyta</taxon>
        <taxon>Tracheophyta</taxon>
        <taxon>Spermatophyta</taxon>
        <taxon>Magnoliopsida</taxon>
        <taxon>eudicotyledons</taxon>
        <taxon>Gunneridae</taxon>
        <taxon>Pentapetalae</taxon>
        <taxon>rosids</taxon>
        <taxon>fabids</taxon>
        <taxon>Malpighiales</taxon>
        <taxon>Salicaceae</taxon>
        <taxon>Saliceae</taxon>
        <taxon>Populus</taxon>
    </lineage>
</organism>
<evidence type="ECO:0000313" key="1">
    <source>
        <dbReference type="EMBL" id="ABK92770.1"/>
    </source>
</evidence>
<reference evidence="1" key="1">
    <citation type="journal article" date="2008" name="BMC Genomics">
        <title>Analysis of 4,664 high-quality sequence-finished poplar full-length cDNA clones and their utility for the discovery of genes responding to insect feeding.</title>
        <authorList>
            <person name="Ralph S.G."/>
            <person name="Chun H.J."/>
            <person name="Cooper D."/>
            <person name="Kirkpatrick R."/>
            <person name="Kolosova N."/>
            <person name="Gunter L."/>
            <person name="Tuskan G.A."/>
            <person name="Douglas C.J."/>
            <person name="Holt R.A."/>
            <person name="Jones S.J."/>
            <person name="Marra M.A."/>
            <person name="Bohlmann J."/>
        </authorList>
    </citation>
    <scope>NUCLEOTIDE SEQUENCE</scope>
    <source>
        <tissue evidence="1">Phloem and cambium</tissue>
    </source>
</reference>
<sequence length="70" mass="8063">MMITGWQWHSLLLLVEKSKSPSRTLVALEKLSQTTLRFLRGTQSIELHSNHSSMCTRERERLSITISNHG</sequence>
<name>A9P8R7_POPTR</name>
<proteinExistence type="evidence at transcript level"/>
<dbReference type="EMBL" id="EF144530">
    <property type="protein sequence ID" value="ABK92770.1"/>
    <property type="molecule type" value="mRNA"/>
</dbReference>
<accession>A9P8R7</accession>
<dbReference type="ExpressionAtlas" id="A9P8R7">
    <property type="expression patterns" value="baseline and differential"/>
</dbReference>
<protein>
    <submittedName>
        <fullName evidence="1">Uncharacterized protein</fullName>
    </submittedName>
</protein>
<dbReference type="AlphaFoldDB" id="A9P8R7"/>